<keyword evidence="2" id="KW-1185">Reference proteome</keyword>
<dbReference type="OrthoDB" id="7677665at2"/>
<dbReference type="RefSeq" id="WP_133503680.1">
    <property type="nucleotide sequence ID" value="NZ_SNXC01000011.1"/>
</dbReference>
<protein>
    <recommendedName>
        <fullName evidence="3">Sensory transduction regulator</fullName>
    </recommendedName>
</protein>
<name>A0A4R6M9X8_9GAMM</name>
<dbReference type="Pfam" id="PF09938">
    <property type="entry name" value="DUF2170"/>
    <property type="match status" value="1"/>
</dbReference>
<evidence type="ECO:0008006" key="3">
    <source>
        <dbReference type="Google" id="ProtNLM"/>
    </source>
</evidence>
<evidence type="ECO:0000313" key="1">
    <source>
        <dbReference type="EMBL" id="TDO98253.1"/>
    </source>
</evidence>
<proteinExistence type="predicted"/>
<sequence length="134" mass="15126">MSWNKDTLLTLIEAQPNWVVESEGECLNISNDEGIDVFVYVGNQQILVETALFSAANVKDKDLLNDLILRSHQLVPLTSICLKKIGDDEYYIAFGALSTDSKESVVLEEVETLFNNVSEFLELYSDYLNMEIVL</sequence>
<comment type="caution">
    <text evidence="1">The sequence shown here is derived from an EMBL/GenBank/DDBJ whole genome shotgun (WGS) entry which is preliminary data.</text>
</comment>
<organism evidence="1 2">
    <name type="scientific">Marinomonas balearica</name>
    <dbReference type="NCBI Taxonomy" id="491947"/>
    <lineage>
        <taxon>Bacteria</taxon>
        <taxon>Pseudomonadati</taxon>
        <taxon>Pseudomonadota</taxon>
        <taxon>Gammaproteobacteria</taxon>
        <taxon>Oceanospirillales</taxon>
        <taxon>Oceanospirillaceae</taxon>
        <taxon>Marinomonas</taxon>
    </lineage>
</organism>
<dbReference type="EMBL" id="SNXC01000011">
    <property type="protein sequence ID" value="TDO98253.1"/>
    <property type="molecule type" value="Genomic_DNA"/>
</dbReference>
<gene>
    <name evidence="1" type="ORF">DFP79_1894</name>
</gene>
<dbReference type="AlphaFoldDB" id="A0A4R6M9X8"/>
<accession>A0A4R6M9X8</accession>
<reference evidence="1 2" key="1">
    <citation type="submission" date="2019-03" db="EMBL/GenBank/DDBJ databases">
        <title>Genomic Encyclopedia of Type Strains, Phase III (KMG-III): the genomes of soil and plant-associated and newly described type strains.</title>
        <authorList>
            <person name="Whitman W."/>
        </authorList>
    </citation>
    <scope>NUCLEOTIDE SEQUENCE [LARGE SCALE GENOMIC DNA]</scope>
    <source>
        <strain evidence="1 2">CECT 7378</strain>
    </source>
</reference>
<dbReference type="InterPro" id="IPR019231">
    <property type="entry name" value="DUF2170"/>
</dbReference>
<evidence type="ECO:0000313" key="2">
    <source>
        <dbReference type="Proteomes" id="UP000294656"/>
    </source>
</evidence>
<dbReference type="Proteomes" id="UP000294656">
    <property type="component" value="Unassembled WGS sequence"/>
</dbReference>